<dbReference type="EMBL" id="CP036278">
    <property type="protein sequence ID" value="QDU56992.1"/>
    <property type="molecule type" value="Genomic_DNA"/>
</dbReference>
<comment type="similarity">
    <text evidence="1">Belongs to the N-acylglucosamine 2-epimerase family.</text>
</comment>
<dbReference type="GO" id="GO:0047736">
    <property type="term" value="F:cellobiose epimerase activity"/>
    <property type="evidence" value="ECO:0007669"/>
    <property type="project" value="UniProtKB-EC"/>
</dbReference>
<organism evidence="3 4">
    <name type="scientific">Aeoliella mucimassa</name>
    <dbReference type="NCBI Taxonomy" id="2527972"/>
    <lineage>
        <taxon>Bacteria</taxon>
        <taxon>Pseudomonadati</taxon>
        <taxon>Planctomycetota</taxon>
        <taxon>Planctomycetia</taxon>
        <taxon>Pirellulales</taxon>
        <taxon>Lacipirellulaceae</taxon>
        <taxon>Aeoliella</taxon>
    </lineage>
</organism>
<evidence type="ECO:0000313" key="3">
    <source>
        <dbReference type="EMBL" id="QDU56992.1"/>
    </source>
</evidence>
<dbReference type="PANTHER" id="PTHR15108">
    <property type="entry name" value="N-ACYLGLUCOSAMINE-2-EPIMERASE"/>
    <property type="match status" value="1"/>
</dbReference>
<gene>
    <name evidence="3" type="primary">ce</name>
    <name evidence="3" type="ORF">Pan181_32040</name>
</gene>
<proteinExistence type="inferred from homology"/>
<dbReference type="AlphaFoldDB" id="A0A518AQI8"/>
<reference evidence="3 4" key="1">
    <citation type="submission" date="2019-02" db="EMBL/GenBank/DDBJ databases">
        <title>Deep-cultivation of Planctomycetes and their phenomic and genomic characterization uncovers novel biology.</title>
        <authorList>
            <person name="Wiegand S."/>
            <person name="Jogler M."/>
            <person name="Boedeker C."/>
            <person name="Pinto D."/>
            <person name="Vollmers J."/>
            <person name="Rivas-Marin E."/>
            <person name="Kohn T."/>
            <person name="Peeters S.H."/>
            <person name="Heuer A."/>
            <person name="Rast P."/>
            <person name="Oberbeckmann S."/>
            <person name="Bunk B."/>
            <person name="Jeske O."/>
            <person name="Meyerdierks A."/>
            <person name="Storesund J.E."/>
            <person name="Kallscheuer N."/>
            <person name="Luecker S."/>
            <person name="Lage O.M."/>
            <person name="Pohl T."/>
            <person name="Merkel B.J."/>
            <person name="Hornburger P."/>
            <person name="Mueller R.-W."/>
            <person name="Bruemmer F."/>
            <person name="Labrenz M."/>
            <person name="Spormann A.M."/>
            <person name="Op den Camp H."/>
            <person name="Overmann J."/>
            <person name="Amann R."/>
            <person name="Jetten M.S.M."/>
            <person name="Mascher T."/>
            <person name="Medema M.H."/>
            <person name="Devos D.P."/>
            <person name="Kaster A.-K."/>
            <person name="Ovreas L."/>
            <person name="Rohde M."/>
            <person name="Galperin M.Y."/>
            <person name="Jogler C."/>
        </authorList>
    </citation>
    <scope>NUCLEOTIDE SEQUENCE [LARGE SCALE GENOMIC DNA]</scope>
    <source>
        <strain evidence="3 4">Pan181</strain>
    </source>
</reference>
<dbReference type="GO" id="GO:0005975">
    <property type="term" value="P:carbohydrate metabolic process"/>
    <property type="evidence" value="ECO:0007669"/>
    <property type="project" value="InterPro"/>
</dbReference>
<dbReference type="RefSeq" id="WP_145247848.1">
    <property type="nucleotide sequence ID" value="NZ_CP036278.1"/>
</dbReference>
<sequence>MNTAHQQHLTRIYRDGLLEDVLPFWTTHAVDHESGGFLTALDRDGTVIDTDKGVWQQARFTWLLGELTNCELLRDNPSRDIWLELARHGADFLTKHCFDPADGRMWFHVTRNGQPIRKRRYAFSESFAAIAYGELAQTLHSDEYAAKATQAFQRFITHSLTPPADQAKYTQVRPTRSLGFPMITINTAQQLRDSIGLEVANEWIDRSIEDIERYHLKADIQCVMETVSDTGEIINHFDGRTLNPGHAIEGAWFIMLEGRHRHDSRLVELGCTMLDWMWQRGWDNEYGGMLYFTDVYHLPVQEYWHDMKFWWPHNETIIATLAAYLLTGDEKYAQWHQLVHDWSYRHFPDPQHGEWFGYLHRDGRLSVPLKGNLWKGPFHLPRMLLTCWKLLEDSAHNETTKVLDSKRP</sequence>
<dbReference type="Gene3D" id="1.50.10.10">
    <property type="match status" value="1"/>
</dbReference>
<evidence type="ECO:0000256" key="2">
    <source>
        <dbReference type="ARBA" id="ARBA00023235"/>
    </source>
</evidence>
<accession>A0A518AQI8</accession>
<evidence type="ECO:0000313" key="4">
    <source>
        <dbReference type="Proteomes" id="UP000315750"/>
    </source>
</evidence>
<dbReference type="Proteomes" id="UP000315750">
    <property type="component" value="Chromosome"/>
</dbReference>
<dbReference type="InterPro" id="IPR008928">
    <property type="entry name" value="6-hairpin_glycosidase_sf"/>
</dbReference>
<dbReference type="SUPFAM" id="SSF48208">
    <property type="entry name" value="Six-hairpin glycosidases"/>
    <property type="match status" value="1"/>
</dbReference>
<dbReference type="Pfam" id="PF07221">
    <property type="entry name" value="GlcNAc_2-epim"/>
    <property type="match status" value="1"/>
</dbReference>
<keyword evidence="2 3" id="KW-0413">Isomerase</keyword>
<evidence type="ECO:0000256" key="1">
    <source>
        <dbReference type="ARBA" id="ARBA00008558"/>
    </source>
</evidence>
<dbReference type="KEGG" id="amuc:Pan181_32040"/>
<dbReference type="OrthoDB" id="5141876at2"/>
<dbReference type="EC" id="5.1.3.11" evidence="3"/>
<keyword evidence="4" id="KW-1185">Reference proteome</keyword>
<name>A0A518AQI8_9BACT</name>
<dbReference type="InterPro" id="IPR010819">
    <property type="entry name" value="AGE/CE"/>
</dbReference>
<protein>
    <submittedName>
        <fullName evidence="3">Cellobiose 2-epimerase</fullName>
        <ecNumber evidence="3">5.1.3.11</ecNumber>
    </submittedName>
</protein>
<dbReference type="FunFam" id="1.50.10.10:FF:000021">
    <property type="entry name" value="N-acylglucosamine 2-epimerase"/>
    <property type="match status" value="1"/>
</dbReference>
<dbReference type="InterPro" id="IPR012341">
    <property type="entry name" value="6hp_glycosidase-like_sf"/>
</dbReference>